<dbReference type="InterPro" id="IPR050491">
    <property type="entry name" value="AmpC-like"/>
</dbReference>
<sequence length="305" mass="34364">MRQQLRAFKLANSAVVVKNGRTVISMHRQNSADTMYLINSTQKSMTAAMILKAANAGKLSLSDKLSKYYPQITGSDQVTIKNLLNMTYGLDYRVGYRGIKHYVSDEATLQQAAENTAFDAAKLGKWHYTSLNFVLLSGILSQTLGKSYEQLYQEEFIKPLGLKHTIFAWDKQRQLYPWVPGHINGKVYPFNKTLLATHNDLGAGSLLMSTPDLAKVMYYILAGKLLTAKDHQYIQTSSLKNGYNCGYYHRRGIAAANGAGDGYYTFFRSTNDGRTMLLLQTNQTKGNFKQIKRFINNLMKSVTKM</sequence>
<organism evidence="2 3">
    <name type="scientific">Lactobacillus corticis</name>
    <dbReference type="NCBI Taxonomy" id="2201249"/>
    <lineage>
        <taxon>Bacteria</taxon>
        <taxon>Bacillati</taxon>
        <taxon>Bacillota</taxon>
        <taxon>Bacilli</taxon>
        <taxon>Lactobacillales</taxon>
        <taxon>Lactobacillaceae</taxon>
        <taxon>Lactobacillus</taxon>
    </lineage>
</organism>
<dbReference type="PANTHER" id="PTHR46825">
    <property type="entry name" value="D-ALANYL-D-ALANINE-CARBOXYPEPTIDASE/ENDOPEPTIDASE AMPH"/>
    <property type="match status" value="1"/>
</dbReference>
<evidence type="ECO:0000259" key="1">
    <source>
        <dbReference type="Pfam" id="PF00144"/>
    </source>
</evidence>
<protein>
    <submittedName>
        <fullName evidence="2">Serine hydrolase</fullName>
    </submittedName>
</protein>
<dbReference type="Pfam" id="PF00144">
    <property type="entry name" value="Beta-lactamase"/>
    <property type="match status" value="1"/>
</dbReference>
<dbReference type="SUPFAM" id="SSF56601">
    <property type="entry name" value="beta-lactamase/transpeptidase-like"/>
    <property type="match status" value="1"/>
</dbReference>
<keyword evidence="2" id="KW-0378">Hydrolase</keyword>
<dbReference type="Proteomes" id="UP000677218">
    <property type="component" value="Unassembled WGS sequence"/>
</dbReference>
<dbReference type="EMBL" id="BMAY01000002">
    <property type="protein sequence ID" value="GFZ26479.1"/>
    <property type="molecule type" value="Genomic_DNA"/>
</dbReference>
<feature type="domain" description="Beta-lactamase-related" evidence="1">
    <location>
        <begin position="13"/>
        <end position="290"/>
    </location>
</feature>
<dbReference type="RefSeq" id="WP_246487301.1">
    <property type="nucleotide sequence ID" value="NZ_BMAY01000002.1"/>
</dbReference>
<dbReference type="InterPro" id="IPR001466">
    <property type="entry name" value="Beta-lactam-related"/>
</dbReference>
<dbReference type="GO" id="GO:0016787">
    <property type="term" value="F:hydrolase activity"/>
    <property type="evidence" value="ECO:0007669"/>
    <property type="project" value="UniProtKB-KW"/>
</dbReference>
<dbReference type="PROSITE" id="PS00146">
    <property type="entry name" value="BETA_LACTAMASE_A"/>
    <property type="match status" value="1"/>
</dbReference>
<reference evidence="2" key="1">
    <citation type="submission" date="2020-08" db="EMBL/GenBank/DDBJ databases">
        <title>Taxonomic study for Lactobacillus species isolated from hardwood bark.</title>
        <authorList>
            <person name="Tohno M."/>
            <person name="Tanizawa Y."/>
        </authorList>
    </citation>
    <scope>NUCLEOTIDE SEQUENCE</scope>
    <source>
        <strain evidence="2">B40</strain>
    </source>
</reference>
<dbReference type="InterPro" id="IPR012338">
    <property type="entry name" value="Beta-lactam/transpept-like"/>
</dbReference>
<gene>
    <name evidence="2" type="ORF">LCB40_03590</name>
</gene>
<keyword evidence="3" id="KW-1185">Reference proteome</keyword>
<accession>A0A916QFR2</accession>
<proteinExistence type="predicted"/>
<evidence type="ECO:0000313" key="3">
    <source>
        <dbReference type="Proteomes" id="UP000677218"/>
    </source>
</evidence>
<dbReference type="Gene3D" id="3.40.710.10">
    <property type="entry name" value="DD-peptidase/beta-lactamase superfamily"/>
    <property type="match status" value="1"/>
</dbReference>
<dbReference type="InterPro" id="IPR023650">
    <property type="entry name" value="Beta-lactam_class-A_AS"/>
</dbReference>
<evidence type="ECO:0000313" key="2">
    <source>
        <dbReference type="EMBL" id="GFZ26479.1"/>
    </source>
</evidence>
<name>A0A916QFR2_9LACO</name>
<dbReference type="PANTHER" id="PTHR46825:SF9">
    <property type="entry name" value="BETA-LACTAMASE-RELATED DOMAIN-CONTAINING PROTEIN"/>
    <property type="match status" value="1"/>
</dbReference>
<comment type="caution">
    <text evidence="2">The sequence shown here is derived from an EMBL/GenBank/DDBJ whole genome shotgun (WGS) entry which is preliminary data.</text>
</comment>
<dbReference type="AlphaFoldDB" id="A0A916QFR2"/>